<dbReference type="GO" id="GO:0016758">
    <property type="term" value="F:hexosyltransferase activity"/>
    <property type="evidence" value="ECO:0007669"/>
    <property type="project" value="UniProtKB-ARBA"/>
</dbReference>
<dbReference type="Pfam" id="PF00535">
    <property type="entry name" value="Glycos_transf_2"/>
    <property type="match status" value="1"/>
</dbReference>
<evidence type="ECO:0000313" key="3">
    <source>
        <dbReference type="Proteomes" id="UP000306223"/>
    </source>
</evidence>
<dbReference type="AlphaFoldDB" id="A0A4U0QBG7"/>
<dbReference type="PANTHER" id="PTHR22916">
    <property type="entry name" value="GLYCOSYLTRANSFERASE"/>
    <property type="match status" value="1"/>
</dbReference>
<evidence type="ECO:0000313" key="2">
    <source>
        <dbReference type="EMBL" id="TJZ78695.1"/>
    </source>
</evidence>
<dbReference type="Gene3D" id="3.40.50.150">
    <property type="entry name" value="Vaccinia Virus protein VP39"/>
    <property type="match status" value="1"/>
</dbReference>
<keyword evidence="2" id="KW-0808">Transferase</keyword>
<dbReference type="Proteomes" id="UP000306223">
    <property type="component" value="Unassembled WGS sequence"/>
</dbReference>
<dbReference type="EMBL" id="SUNH01000049">
    <property type="protein sequence ID" value="TJZ78695.1"/>
    <property type="molecule type" value="Genomic_DNA"/>
</dbReference>
<proteinExistence type="predicted"/>
<dbReference type="SUPFAM" id="SSF53448">
    <property type="entry name" value="Nucleotide-diphospho-sugar transferases"/>
    <property type="match status" value="1"/>
</dbReference>
<comment type="caution">
    <text evidence="2">The sequence shown here is derived from an EMBL/GenBank/DDBJ whole genome shotgun (WGS) entry which is preliminary data.</text>
</comment>
<dbReference type="InterPro" id="IPR029044">
    <property type="entry name" value="Nucleotide-diphossugar_trans"/>
</dbReference>
<reference evidence="2 3" key="1">
    <citation type="submission" date="2019-04" db="EMBL/GenBank/DDBJ databases">
        <authorList>
            <person name="Li J."/>
        </authorList>
    </citation>
    <scope>NUCLEOTIDE SEQUENCE [LARGE SCALE GENOMIC DNA]</scope>
    <source>
        <strain evidence="2 3">CCTCC AB2016182</strain>
    </source>
</reference>
<gene>
    <name evidence="2" type="ORF">FA740_18415</name>
</gene>
<dbReference type="RefSeq" id="WP_136858273.1">
    <property type="nucleotide sequence ID" value="NZ_SUNH01000049.1"/>
</dbReference>
<dbReference type="Gene3D" id="3.90.550.10">
    <property type="entry name" value="Spore Coat Polysaccharide Biosynthesis Protein SpsA, Chain A"/>
    <property type="match status" value="1"/>
</dbReference>
<organism evidence="2 3">
    <name type="scientific">Paracoccus hibiscisoli</name>
    <dbReference type="NCBI Taxonomy" id="2023261"/>
    <lineage>
        <taxon>Bacteria</taxon>
        <taxon>Pseudomonadati</taxon>
        <taxon>Pseudomonadota</taxon>
        <taxon>Alphaproteobacteria</taxon>
        <taxon>Rhodobacterales</taxon>
        <taxon>Paracoccaceae</taxon>
        <taxon>Paracoccus</taxon>
    </lineage>
</organism>
<dbReference type="SUPFAM" id="SSF53335">
    <property type="entry name" value="S-adenosyl-L-methionine-dependent methyltransferases"/>
    <property type="match status" value="1"/>
</dbReference>
<evidence type="ECO:0000259" key="1">
    <source>
        <dbReference type="Pfam" id="PF00535"/>
    </source>
</evidence>
<sequence length="565" mass="63625">MSDTNSNLKAAAAFVDYGLMERSKGRRESASGPGSKLTAAAAASKFLLRKLRELPIRSVLDLGCGDWNWMQHLGFPHPIPGRHITYEGWESSQGLIDALRAKHGQDGVDFHVRDVSTEALPDVDLIIARDILFHMPPEMALRVVERIKKSGKYLAAPSHMFLSNNGDFSEYLDIEGWGYFNINLNIEPFSLQPFLQECVLEPEHHSQKAKRYFCFYKFAQVVAEPMAEPKLETSRPQFSSASRTFATPEVITKSPAVSVIVTTHNNAKTIQEAVASIAQQDVQDLEVIVLDDRSTDKTWHKVENLARRDERVIPIRSNHNLGPSAMRNIGMRNARGEYVCFVDGDDTLRSGGLGQLLERAWSVSADVVRGSHVMHVDNHSSLNSPEHYHQPEVLRTCYADMPGLVQLYTSWNMLIRRHLISKAGIKFNVGMRLGEDRVFNQQVFNAARSISMMKFESYNWVRQGSQNHLSAGVKIADRLVSISAFLNAVAALENATPIHLKIAHASMAFELARCMQINERKGTECWNNINALWDNVRLDRRWVTNPSIKGYEKSLLNDFILSKLA</sequence>
<keyword evidence="3" id="KW-1185">Reference proteome</keyword>
<feature type="domain" description="Glycosyltransferase 2-like" evidence="1">
    <location>
        <begin position="258"/>
        <end position="392"/>
    </location>
</feature>
<dbReference type="InterPro" id="IPR001173">
    <property type="entry name" value="Glyco_trans_2-like"/>
</dbReference>
<dbReference type="OrthoDB" id="5291101at2"/>
<dbReference type="InterPro" id="IPR029063">
    <property type="entry name" value="SAM-dependent_MTases_sf"/>
</dbReference>
<protein>
    <submittedName>
        <fullName evidence="2">Glycosyltransferase</fullName>
    </submittedName>
</protein>
<dbReference type="CDD" id="cd02440">
    <property type="entry name" value="AdoMet_MTases"/>
    <property type="match status" value="1"/>
</dbReference>
<name>A0A4U0QBG7_9RHOB</name>
<accession>A0A4U0QBG7</accession>
<dbReference type="CDD" id="cd00761">
    <property type="entry name" value="Glyco_tranf_GTA_type"/>
    <property type="match status" value="1"/>
</dbReference>
<dbReference type="PANTHER" id="PTHR22916:SF3">
    <property type="entry name" value="UDP-GLCNAC:BETAGAL BETA-1,3-N-ACETYLGLUCOSAMINYLTRANSFERASE-LIKE PROTEIN 1"/>
    <property type="match status" value="1"/>
</dbReference>